<dbReference type="RefSeq" id="WP_301815451.1">
    <property type="nucleotide sequence ID" value="NZ_JAUJZH010000036.1"/>
</dbReference>
<keyword evidence="9" id="KW-1185">Reference proteome</keyword>
<keyword evidence="5 7" id="KW-1133">Transmembrane helix</keyword>
<proteinExistence type="inferred from homology"/>
<dbReference type="Gene3D" id="3.40.50.12790">
    <property type="entry name" value="FHIPEP family, domain 4"/>
    <property type="match status" value="1"/>
</dbReference>
<dbReference type="PRINTS" id="PR00949">
    <property type="entry name" value="TYPE3IMAPROT"/>
</dbReference>
<dbReference type="InterPro" id="IPR006301">
    <property type="entry name" value="FlhA"/>
</dbReference>
<evidence type="ECO:0000256" key="3">
    <source>
        <dbReference type="ARBA" id="ARBA00022475"/>
    </source>
</evidence>
<feature type="transmembrane region" description="Helical" evidence="7">
    <location>
        <begin position="101"/>
        <end position="127"/>
    </location>
</feature>
<feature type="transmembrane region" description="Helical" evidence="7">
    <location>
        <begin position="38"/>
        <end position="57"/>
    </location>
</feature>
<organism evidence="8 9">
    <name type="scientific">Variovorax ginsengisoli</name>
    <dbReference type="NCBI Taxonomy" id="363844"/>
    <lineage>
        <taxon>Bacteria</taxon>
        <taxon>Pseudomonadati</taxon>
        <taxon>Pseudomonadota</taxon>
        <taxon>Betaproteobacteria</taxon>
        <taxon>Burkholderiales</taxon>
        <taxon>Comamonadaceae</taxon>
        <taxon>Variovorax</taxon>
    </lineage>
</organism>
<feature type="transmembrane region" description="Helical" evidence="7">
    <location>
        <begin position="278"/>
        <end position="295"/>
    </location>
</feature>
<evidence type="ECO:0000313" key="9">
    <source>
        <dbReference type="Proteomes" id="UP001169027"/>
    </source>
</evidence>
<dbReference type="Gene3D" id="3.40.30.60">
    <property type="entry name" value="FHIPEP family, domain 1"/>
    <property type="match status" value="1"/>
</dbReference>
<keyword evidence="7" id="KW-0653">Protein transport</keyword>
<feature type="transmembrane region" description="Helical" evidence="7">
    <location>
        <begin position="69"/>
        <end position="89"/>
    </location>
</feature>
<comment type="caution">
    <text evidence="8">The sequence shown here is derived from an EMBL/GenBank/DDBJ whole genome shotgun (WGS) entry which is preliminary data.</text>
</comment>
<keyword evidence="7" id="KW-1005">Bacterial flagellum biogenesis</keyword>
<dbReference type="NCBIfam" id="TIGR01398">
    <property type="entry name" value="FlhA"/>
    <property type="match status" value="1"/>
</dbReference>
<dbReference type="InterPro" id="IPR042193">
    <property type="entry name" value="FHIPEP_3"/>
</dbReference>
<evidence type="ECO:0000256" key="2">
    <source>
        <dbReference type="ARBA" id="ARBA00008835"/>
    </source>
</evidence>
<comment type="similarity">
    <text evidence="2 7">Belongs to the FHIPEP (flagella/HR/invasion proteins export pore) family.</text>
</comment>
<accession>A0ABT8SE94</accession>
<evidence type="ECO:0000256" key="1">
    <source>
        <dbReference type="ARBA" id="ARBA00004651"/>
    </source>
</evidence>
<feature type="transmembrane region" description="Helical" evidence="7">
    <location>
        <begin position="196"/>
        <end position="218"/>
    </location>
</feature>
<comment type="subcellular location">
    <subcellularLocation>
        <location evidence="1 7">Cell membrane</location>
        <topology evidence="1 7">Multi-pass membrane protein</topology>
    </subcellularLocation>
</comment>
<evidence type="ECO:0000256" key="6">
    <source>
        <dbReference type="ARBA" id="ARBA00023136"/>
    </source>
</evidence>
<name>A0ABT8SE94_9BURK</name>
<reference evidence="8" key="1">
    <citation type="submission" date="2023-06" db="EMBL/GenBank/DDBJ databases">
        <authorList>
            <person name="Jiang Y."/>
            <person name="Liu Q."/>
        </authorList>
    </citation>
    <scope>NUCLEOTIDE SEQUENCE</scope>
    <source>
        <strain evidence="8">CGMCC 1.12090</strain>
    </source>
</reference>
<keyword evidence="8" id="KW-0966">Cell projection</keyword>
<evidence type="ECO:0000256" key="7">
    <source>
        <dbReference type="RuleBase" id="RU364093"/>
    </source>
</evidence>
<evidence type="ECO:0000256" key="4">
    <source>
        <dbReference type="ARBA" id="ARBA00022692"/>
    </source>
</evidence>
<evidence type="ECO:0000313" key="8">
    <source>
        <dbReference type="EMBL" id="MDO1537173.1"/>
    </source>
</evidence>
<keyword evidence="7" id="KW-0813">Transport</keyword>
<dbReference type="InterPro" id="IPR042196">
    <property type="entry name" value="FHIPEP_4"/>
</dbReference>
<feature type="transmembrane region" description="Helical" evidence="7">
    <location>
        <begin position="12"/>
        <end position="32"/>
    </location>
</feature>
<keyword evidence="4 7" id="KW-0812">Transmembrane</keyword>
<keyword evidence="3 7" id="KW-1003">Cell membrane</keyword>
<dbReference type="PIRSF" id="PIRSF005419">
    <property type="entry name" value="FlhA"/>
    <property type="match status" value="1"/>
</dbReference>
<dbReference type="PANTHER" id="PTHR30161">
    <property type="entry name" value="FLAGELLAR EXPORT PROTEIN, MEMBRANE FLHA SUBUNIT-RELATED"/>
    <property type="match status" value="1"/>
</dbReference>
<protein>
    <recommendedName>
        <fullName evidence="7">Flagellar biosynthesis protein FlhA</fullName>
    </recommendedName>
</protein>
<dbReference type="Proteomes" id="UP001169027">
    <property type="component" value="Unassembled WGS sequence"/>
</dbReference>
<dbReference type="Pfam" id="PF00771">
    <property type="entry name" value="FHIPEP"/>
    <property type="match status" value="1"/>
</dbReference>
<dbReference type="InterPro" id="IPR001712">
    <property type="entry name" value="T3SS_FHIPEP"/>
</dbReference>
<keyword evidence="8" id="KW-0282">Flagellum</keyword>
<dbReference type="EMBL" id="JAUKVY010000036">
    <property type="protein sequence ID" value="MDO1537173.1"/>
    <property type="molecule type" value="Genomic_DNA"/>
</dbReference>
<comment type="function">
    <text evidence="7">Required for formation of the rod structure of the flagellar apparatus. Together with FliI and FliH, may constitute the export apparatus of flagellin.</text>
</comment>
<dbReference type="Gene3D" id="1.10.8.540">
    <property type="entry name" value="FHIPEP family, domain 3"/>
    <property type="match status" value="1"/>
</dbReference>
<keyword evidence="7" id="KW-1006">Bacterial flagellum protein export</keyword>
<dbReference type="InterPro" id="IPR042194">
    <property type="entry name" value="FHIPEP_1"/>
</dbReference>
<keyword evidence="6 7" id="KW-0472">Membrane</keyword>
<keyword evidence="8" id="KW-0969">Cilium</keyword>
<gene>
    <name evidence="7 8" type="primary">flhA</name>
    <name evidence="8" type="ORF">Q2T77_33395</name>
</gene>
<dbReference type="PANTHER" id="PTHR30161:SF1">
    <property type="entry name" value="FLAGELLAR BIOSYNTHESIS PROTEIN FLHA-RELATED"/>
    <property type="match status" value="1"/>
</dbReference>
<evidence type="ECO:0000256" key="5">
    <source>
        <dbReference type="ARBA" id="ARBA00022989"/>
    </source>
</evidence>
<feature type="transmembrane region" description="Helical" evidence="7">
    <location>
        <begin position="238"/>
        <end position="257"/>
    </location>
</feature>
<sequence>MNALTRTLGKHMDVALVLFVLGVLVVLFAPIPSGLLDFLILSNFSFAFLVLLLTFYMARPVEFSTFPSLLLIATLFRLSLNVAATRLILSDGDAGRVIGAIGAFVVGGNYVIGLIVFLILIVVQYVVVTSGAQRVSEVAARFTLDSMPGQQMSIDADLNMGFIDQAEAQRRRKNLEKEAGFYGAMDGASKFVKGDAIAGIIILLINIVGGLIIGVMQHGMPWAQALQTYTLLTIGDGIVTQVPALVIAVGTGIIVTRSSSDTNLSREALRQIGSFPKTLLLVAVALGGLLLLPGIPAVPTLALTAFLLMAATLLYRASKGKAAGGTASDPAATLMGDTTAAGADGQPAPAADDPYALLQVEPIEVHLGSRWLPLVNQPGSAFMERISAFRTKHAQELGLVLPRVRFKDATRLSADRYEIHIDGVMVGKGEARADKVLAIHPGGDIRSIPGDPTRDPTYGLPALWIEESQREAAGQAGFTLVDAPTVFMTHLTEMLRRESATLLTRAEVDRLLARVRQSQPGLVEELIPTVLASSDVQKVLQNLLREKVSIRHIEAILESLADAGRATRDASQLTEFVRQRLGHAICQGLLGDTSSLQVLTLDPAVESEFLQSVKTAMGATEAGGAQGFVLDPQLSEQLMKRLVQQAERMMKSNLLPVLLCAPELRRHVRALSERVMPHLRVLSMTEVPHTVELKSFGVVQL</sequence>